<dbReference type="Proteomes" id="UP001363151">
    <property type="component" value="Unassembled WGS sequence"/>
</dbReference>
<organism evidence="2 3">
    <name type="scientific">Aureococcus anophagefferens</name>
    <name type="common">Harmful bloom alga</name>
    <dbReference type="NCBI Taxonomy" id="44056"/>
    <lineage>
        <taxon>Eukaryota</taxon>
        <taxon>Sar</taxon>
        <taxon>Stramenopiles</taxon>
        <taxon>Ochrophyta</taxon>
        <taxon>Pelagophyceae</taxon>
        <taxon>Pelagomonadales</taxon>
        <taxon>Pelagomonadaceae</taxon>
        <taxon>Aureococcus</taxon>
    </lineage>
</organism>
<evidence type="ECO:0000313" key="3">
    <source>
        <dbReference type="Proteomes" id="UP001363151"/>
    </source>
</evidence>
<dbReference type="Pfam" id="PF13738">
    <property type="entry name" value="Pyr_redox_3"/>
    <property type="match status" value="1"/>
</dbReference>
<dbReference type="InterPro" id="IPR050982">
    <property type="entry name" value="Auxin_biosynth/cation_transpt"/>
</dbReference>
<dbReference type="Gene3D" id="3.50.50.60">
    <property type="entry name" value="FAD/NAD(P)-binding domain"/>
    <property type="match status" value="3"/>
</dbReference>
<dbReference type="PANTHER" id="PTHR43539">
    <property type="entry name" value="FLAVIN-BINDING MONOOXYGENASE-LIKE PROTEIN (AFU_ORTHOLOGUE AFUA_4G09220)"/>
    <property type="match status" value="1"/>
</dbReference>
<name>A0ABR1FX10_AURAN</name>
<evidence type="ECO:0000313" key="2">
    <source>
        <dbReference type="EMBL" id="KAK7240578.1"/>
    </source>
</evidence>
<gene>
    <name evidence="2" type="ORF">SO694_00057118</name>
</gene>
<dbReference type="InterPro" id="IPR036188">
    <property type="entry name" value="FAD/NAD-bd_sf"/>
</dbReference>
<dbReference type="SUPFAM" id="SSF51905">
    <property type="entry name" value="FAD/NAD(P)-binding domain"/>
    <property type="match status" value="1"/>
</dbReference>
<dbReference type="PANTHER" id="PTHR43539:SF89">
    <property type="entry name" value="NAD(P)-BINDING DOMAIN-CONTAINING PROTEIN"/>
    <property type="match status" value="1"/>
</dbReference>
<sequence>MASLAEIADVALGDLPTLSTAATARAKKLLSTLHGKDPNAMDAGSDEAFREAWIMGVLALQSNPRNEEAKAMLQMMQAAGMNDHAAHGPTNHDKCDHEKPAVAVNATHPHALDVVVVGAGCSGVGVGFALTQVFGLAADRVLLVDRGAGVGETFRRWPKEMRFISPSFNQQGWTESFDLNSIAYNTSPAFMLHAEHPTGDQYASYLEFVAQFAGLNVRPKTDVTAVRPLADGFEVAVVTDGVAATLTARYVIWAAGEFQAPRGGADEPLFPGSELCRHNSTVRSWADLEGDDFVVVGGYESGMDAASNLATNGKSCTVVSSTAYWNVTTADPSAELAPFTGERLRVAARTKTPPRLLAPLKVTAVEKDADKGGFVVKATWGPVVEHENCALRAPMTKPINWRPKNGGEISLRTPQAPVLCAGFLGSVAKGAVRDLFAWGTADDDVVLEAGAEAEDLVIEEVAVEEVPDAKASAGGGCAEGAPLLDEYDQSTKTPGLFLVGPAVRHGKLSFCFVYKFRQRFSIVADAIARGLGKDTTDAVAQCRKTNMFLDDFECCQGSCQEGC</sequence>
<dbReference type="EMBL" id="JBBJCI010000210">
    <property type="protein sequence ID" value="KAK7240578.1"/>
    <property type="molecule type" value="Genomic_DNA"/>
</dbReference>
<comment type="caution">
    <text evidence="2">The sequence shown here is derived from an EMBL/GenBank/DDBJ whole genome shotgun (WGS) entry which is preliminary data.</text>
</comment>
<keyword evidence="1" id="KW-0560">Oxidoreductase</keyword>
<protein>
    <submittedName>
        <fullName evidence="2">Pyridine nucleotide-disulfide oxidoreductase</fullName>
    </submittedName>
</protein>
<proteinExistence type="predicted"/>
<evidence type="ECO:0000256" key="1">
    <source>
        <dbReference type="ARBA" id="ARBA00023002"/>
    </source>
</evidence>
<reference evidence="2 3" key="1">
    <citation type="submission" date="2024-03" db="EMBL/GenBank/DDBJ databases">
        <title>Aureococcus anophagefferens CCMP1851 and Kratosvirus quantuckense: Draft genome of a second virus-susceptible host strain in the model system.</title>
        <authorList>
            <person name="Chase E."/>
            <person name="Truchon A.R."/>
            <person name="Schepens W."/>
            <person name="Wilhelm S.W."/>
        </authorList>
    </citation>
    <scope>NUCLEOTIDE SEQUENCE [LARGE SCALE GENOMIC DNA]</scope>
    <source>
        <strain evidence="2 3">CCMP1851</strain>
    </source>
</reference>
<keyword evidence="3" id="KW-1185">Reference proteome</keyword>
<accession>A0ABR1FX10</accession>